<dbReference type="SUPFAM" id="SSF51261">
    <property type="entry name" value="Duplicated hybrid motif"/>
    <property type="match status" value="1"/>
</dbReference>
<evidence type="ECO:0000313" key="6">
    <source>
        <dbReference type="Proteomes" id="UP000476064"/>
    </source>
</evidence>
<keyword evidence="3" id="KW-0812">Transmembrane</keyword>
<dbReference type="Gene3D" id="2.70.70.10">
    <property type="entry name" value="Glucose Permease (Domain IIA)"/>
    <property type="match status" value="1"/>
</dbReference>
<dbReference type="GO" id="GO:0004222">
    <property type="term" value="F:metalloendopeptidase activity"/>
    <property type="evidence" value="ECO:0007669"/>
    <property type="project" value="TreeGrafter"/>
</dbReference>
<feature type="transmembrane region" description="Helical" evidence="3">
    <location>
        <begin position="124"/>
        <end position="147"/>
    </location>
</feature>
<dbReference type="KEGG" id="plyc:GXP70_20150"/>
<dbReference type="AlphaFoldDB" id="A0A6C0G532"/>
<keyword evidence="6" id="KW-1185">Reference proteome</keyword>
<evidence type="ECO:0000256" key="1">
    <source>
        <dbReference type="ARBA" id="ARBA00022729"/>
    </source>
</evidence>
<accession>A0A6C0G532</accession>
<reference evidence="5 6" key="1">
    <citation type="submission" date="2020-01" db="EMBL/GenBank/DDBJ databases">
        <title>Paenibacillus sp. nov., isolated from tomato rhizosphere.</title>
        <authorList>
            <person name="Weon H.-Y."/>
            <person name="Lee S.A."/>
        </authorList>
    </citation>
    <scope>NUCLEOTIDE SEQUENCE [LARGE SCALE GENOMIC DNA]</scope>
    <source>
        <strain evidence="5 6">12200R-189</strain>
    </source>
</reference>
<evidence type="ECO:0000313" key="5">
    <source>
        <dbReference type="EMBL" id="QHT62060.1"/>
    </source>
</evidence>
<gene>
    <name evidence="5" type="ORF">GXP70_20150</name>
</gene>
<dbReference type="PANTHER" id="PTHR21666">
    <property type="entry name" value="PEPTIDASE-RELATED"/>
    <property type="match status" value="1"/>
</dbReference>
<dbReference type="InterPro" id="IPR016047">
    <property type="entry name" value="M23ase_b-sheet_dom"/>
</dbReference>
<proteinExistence type="predicted"/>
<dbReference type="RefSeq" id="WP_162358494.1">
    <property type="nucleotide sequence ID" value="NZ_CP048209.1"/>
</dbReference>
<keyword evidence="1" id="KW-0732">Signal</keyword>
<dbReference type="CDD" id="cd12797">
    <property type="entry name" value="M23_peptidase"/>
    <property type="match status" value="1"/>
</dbReference>
<evidence type="ECO:0000259" key="4">
    <source>
        <dbReference type="Pfam" id="PF01551"/>
    </source>
</evidence>
<feature type="domain" description="M23ase beta-sheet core" evidence="4">
    <location>
        <begin position="229"/>
        <end position="323"/>
    </location>
</feature>
<protein>
    <submittedName>
        <fullName evidence="5">M23 family metallopeptidase</fullName>
    </submittedName>
</protein>
<dbReference type="EMBL" id="CP048209">
    <property type="protein sequence ID" value="QHT62060.1"/>
    <property type="molecule type" value="Genomic_DNA"/>
</dbReference>
<dbReference type="Proteomes" id="UP000476064">
    <property type="component" value="Chromosome"/>
</dbReference>
<keyword evidence="3" id="KW-1133">Transmembrane helix</keyword>
<name>A0A6C0G532_9BACL</name>
<organism evidence="5 6">
    <name type="scientific">Paenibacillus lycopersici</name>
    <dbReference type="NCBI Taxonomy" id="2704462"/>
    <lineage>
        <taxon>Bacteria</taxon>
        <taxon>Bacillati</taxon>
        <taxon>Bacillota</taxon>
        <taxon>Bacilli</taxon>
        <taxon>Bacillales</taxon>
        <taxon>Paenibacillaceae</taxon>
        <taxon>Paenibacillus</taxon>
    </lineage>
</organism>
<feature type="compositionally biased region" description="Basic and acidic residues" evidence="2">
    <location>
        <begin position="73"/>
        <end position="83"/>
    </location>
</feature>
<dbReference type="InterPro" id="IPR011055">
    <property type="entry name" value="Dup_hybrid_motif"/>
</dbReference>
<sequence>MDTRNSIRERRQERIRRIIENNERRAGKDQRQSAAQDEQGLKSRRQPDNRSLRLPLKTDQPAEDWQEQPAPPSRREEDPERLWKANPNPWQTAGWNIAPLPSKDVRAGKTGGPPPDPPKGDARFIVRGLFIQSVIAAAVFAIVFMMFRTDLPAAEKGREAVTAALTENMDFHAASSLYKKWFAGTPSFIPYFGGKGDEETRLAEGAVALPIVSPLPAGTVVQTFAESLSGVQIAGTPEQSVLAAETGRVTLVTNNGEEGETVIVQHAGDRVTVYSHLFGVIVAPDDWVEAGKTLGKLAPAKADNGGQSLLFFAVKEKGRYVNPADVVPLD</sequence>
<feature type="compositionally biased region" description="Basic and acidic residues" evidence="2">
    <location>
        <begin position="1"/>
        <end position="31"/>
    </location>
</feature>
<feature type="compositionally biased region" description="Basic and acidic residues" evidence="2">
    <location>
        <begin position="39"/>
        <end position="51"/>
    </location>
</feature>
<evidence type="ECO:0000256" key="3">
    <source>
        <dbReference type="SAM" id="Phobius"/>
    </source>
</evidence>
<dbReference type="PANTHER" id="PTHR21666:SF289">
    <property type="entry name" value="L-ALA--D-GLU ENDOPEPTIDASE"/>
    <property type="match status" value="1"/>
</dbReference>
<keyword evidence="3" id="KW-0472">Membrane</keyword>
<dbReference type="InterPro" id="IPR050570">
    <property type="entry name" value="Cell_wall_metabolism_enzyme"/>
</dbReference>
<evidence type="ECO:0000256" key="2">
    <source>
        <dbReference type="SAM" id="MobiDB-lite"/>
    </source>
</evidence>
<dbReference type="Pfam" id="PF01551">
    <property type="entry name" value="Peptidase_M23"/>
    <property type="match status" value="1"/>
</dbReference>
<feature type="region of interest" description="Disordered" evidence="2">
    <location>
        <begin position="1"/>
        <end position="118"/>
    </location>
</feature>